<reference evidence="1 2" key="1">
    <citation type="submission" date="2019-09" db="EMBL/GenBank/DDBJ databases">
        <authorList>
            <person name="Chandra G."/>
            <person name="Truman W A."/>
        </authorList>
    </citation>
    <scope>NUCLEOTIDE SEQUENCE [LARGE SCALE GENOMIC DNA]</scope>
    <source>
        <strain evidence="1">PS691</strain>
    </source>
</reference>
<organism evidence="1 2">
    <name type="scientific">Pseudomonas fluorescens</name>
    <dbReference type="NCBI Taxonomy" id="294"/>
    <lineage>
        <taxon>Bacteria</taxon>
        <taxon>Pseudomonadati</taxon>
        <taxon>Pseudomonadota</taxon>
        <taxon>Gammaproteobacteria</taxon>
        <taxon>Pseudomonadales</taxon>
        <taxon>Pseudomonadaceae</taxon>
        <taxon>Pseudomonas</taxon>
    </lineage>
</organism>
<dbReference type="AlphaFoldDB" id="A0A5E7FWN0"/>
<dbReference type="Proteomes" id="UP000337909">
    <property type="component" value="Unassembled WGS sequence"/>
</dbReference>
<sequence length="64" mass="7025">MQPAHLRAQLRQMPRQQLAIGAAFAAEAVMRRAIGTDGDHGQGGRCIEVLQVVRAHAFLLQHLL</sequence>
<name>A0A5E7FWN0_PSEFL</name>
<dbReference type="EMBL" id="CABVHQ010000131">
    <property type="protein sequence ID" value="VVO41383.1"/>
    <property type="molecule type" value="Genomic_DNA"/>
</dbReference>
<evidence type="ECO:0000313" key="2">
    <source>
        <dbReference type="Proteomes" id="UP000337909"/>
    </source>
</evidence>
<evidence type="ECO:0000313" key="1">
    <source>
        <dbReference type="EMBL" id="VVO41383.1"/>
    </source>
</evidence>
<accession>A0A5E7FWN0</accession>
<proteinExistence type="predicted"/>
<protein>
    <submittedName>
        <fullName evidence="1">Uncharacterized protein</fullName>
    </submittedName>
</protein>
<gene>
    <name evidence="1" type="ORF">PS691_05773</name>
</gene>